<reference evidence="1 2" key="1">
    <citation type="journal article" date="2019" name="Sci. Rep.">
        <title>Orb-weaving spider Araneus ventricosus genome elucidates the spidroin gene catalogue.</title>
        <authorList>
            <person name="Kono N."/>
            <person name="Nakamura H."/>
            <person name="Ohtoshi R."/>
            <person name="Moran D.A.P."/>
            <person name="Shinohara A."/>
            <person name="Yoshida Y."/>
            <person name="Fujiwara M."/>
            <person name="Mori M."/>
            <person name="Tomita M."/>
            <person name="Arakawa K."/>
        </authorList>
    </citation>
    <scope>NUCLEOTIDE SEQUENCE [LARGE SCALE GENOMIC DNA]</scope>
</reference>
<gene>
    <name evidence="1" type="ORF">AVEN_108768_1</name>
</gene>
<organism evidence="1 2">
    <name type="scientific">Araneus ventricosus</name>
    <name type="common">Orbweaver spider</name>
    <name type="synonym">Epeira ventricosa</name>
    <dbReference type="NCBI Taxonomy" id="182803"/>
    <lineage>
        <taxon>Eukaryota</taxon>
        <taxon>Metazoa</taxon>
        <taxon>Ecdysozoa</taxon>
        <taxon>Arthropoda</taxon>
        <taxon>Chelicerata</taxon>
        <taxon>Arachnida</taxon>
        <taxon>Araneae</taxon>
        <taxon>Araneomorphae</taxon>
        <taxon>Entelegynae</taxon>
        <taxon>Araneoidea</taxon>
        <taxon>Araneidae</taxon>
        <taxon>Araneus</taxon>
    </lineage>
</organism>
<evidence type="ECO:0000313" key="1">
    <source>
        <dbReference type="EMBL" id="GBM49530.1"/>
    </source>
</evidence>
<name>A0A4Y2G738_ARAVE</name>
<dbReference type="AlphaFoldDB" id="A0A4Y2G738"/>
<dbReference type="EMBL" id="BGPR01001261">
    <property type="protein sequence ID" value="GBM49530.1"/>
    <property type="molecule type" value="Genomic_DNA"/>
</dbReference>
<protein>
    <submittedName>
        <fullName evidence="1">Uncharacterized protein</fullName>
    </submittedName>
</protein>
<accession>A0A4Y2G738</accession>
<evidence type="ECO:0000313" key="2">
    <source>
        <dbReference type="Proteomes" id="UP000499080"/>
    </source>
</evidence>
<keyword evidence="2" id="KW-1185">Reference proteome</keyword>
<dbReference type="Proteomes" id="UP000499080">
    <property type="component" value="Unassembled WGS sequence"/>
</dbReference>
<comment type="caution">
    <text evidence="1">The sequence shown here is derived from an EMBL/GenBank/DDBJ whole genome shotgun (WGS) entry which is preliminary data.</text>
</comment>
<sequence length="122" mass="14231">MMSRDFGKLPISRCVLPKTELIRNFKSEMITQLSSALRSLKPKFETPNSVPPPFFFFSTQHSVFIPYLKGWSSAFLSLQWIIVLPGDQQLTFQVPSGQIRPWGRFLVFPPQELYRGDMKEYR</sequence>
<proteinExistence type="predicted"/>